<feature type="binding site" evidence="10">
    <location>
        <position position="86"/>
    </location>
    <ligand>
        <name>Mg(2+)</name>
        <dbReference type="ChEBI" id="CHEBI:18420"/>
        <label>1</label>
        <note>catalytic</note>
    </ligand>
</feature>
<comment type="catalytic activity">
    <reaction evidence="1 9">
        <text>adenosine 3',5'-bisphosphate + H2O = AMP + phosphate</text>
        <dbReference type="Rhea" id="RHEA:10040"/>
        <dbReference type="ChEBI" id="CHEBI:15377"/>
        <dbReference type="ChEBI" id="CHEBI:43474"/>
        <dbReference type="ChEBI" id="CHEBI:58343"/>
        <dbReference type="ChEBI" id="CHEBI:456215"/>
        <dbReference type="EC" id="3.1.3.7"/>
    </reaction>
</comment>
<feature type="binding site" evidence="9">
    <location>
        <position position="85"/>
    </location>
    <ligand>
        <name>Mg(2+)</name>
        <dbReference type="ChEBI" id="CHEBI:18420"/>
        <label>1</label>
    </ligand>
</feature>
<feature type="binding site" evidence="9">
    <location>
        <position position="83"/>
    </location>
    <ligand>
        <name>Mg(2+)</name>
        <dbReference type="ChEBI" id="CHEBI:18420"/>
        <label>1</label>
    </ligand>
</feature>
<dbReference type="InterPro" id="IPR000760">
    <property type="entry name" value="Inositol_monophosphatase-like"/>
</dbReference>
<feature type="binding site" evidence="9">
    <location>
        <position position="208"/>
    </location>
    <ligand>
        <name>Mg(2+)</name>
        <dbReference type="ChEBI" id="CHEBI:18420"/>
        <label>2</label>
    </ligand>
</feature>
<organism evidence="11 12">
    <name type="scientific">Buchnera aphidicola</name>
    <name type="common">Brevicoryne brassicae</name>
    <dbReference type="NCBI Taxonomy" id="911343"/>
    <lineage>
        <taxon>Bacteria</taxon>
        <taxon>Pseudomonadati</taxon>
        <taxon>Pseudomonadota</taxon>
        <taxon>Gammaproteobacteria</taxon>
        <taxon>Enterobacterales</taxon>
        <taxon>Erwiniaceae</taxon>
        <taxon>Buchnera</taxon>
    </lineage>
</organism>
<dbReference type="GO" id="GO:0050427">
    <property type="term" value="P:3'-phosphoadenosine 5'-phosphosulfate metabolic process"/>
    <property type="evidence" value="ECO:0007669"/>
    <property type="project" value="TreeGrafter"/>
</dbReference>
<keyword evidence="6 9" id="KW-0378">Hydrolase</keyword>
<evidence type="ECO:0000256" key="1">
    <source>
        <dbReference type="ARBA" id="ARBA00001625"/>
    </source>
</evidence>
<gene>
    <name evidence="9 11" type="primary">cysQ</name>
    <name evidence="11" type="ORF">OW720_02895</name>
</gene>
<evidence type="ECO:0000256" key="9">
    <source>
        <dbReference type="HAMAP-Rule" id="MF_02095"/>
    </source>
</evidence>
<proteinExistence type="inferred from homology"/>
<dbReference type="Gene3D" id="3.40.190.80">
    <property type="match status" value="1"/>
</dbReference>
<dbReference type="PROSITE" id="PS00629">
    <property type="entry name" value="IMP_1"/>
    <property type="match status" value="1"/>
</dbReference>
<evidence type="ECO:0000256" key="3">
    <source>
        <dbReference type="ARBA" id="ARBA00022475"/>
    </source>
</evidence>
<feature type="binding site" evidence="9">
    <location>
        <position position="83"/>
    </location>
    <ligand>
        <name>Mg(2+)</name>
        <dbReference type="ChEBI" id="CHEBI:18420"/>
        <label>2</label>
    </ligand>
</feature>
<dbReference type="InterPro" id="IPR050725">
    <property type="entry name" value="CysQ/Inositol_MonoPase"/>
</dbReference>
<feature type="binding site" evidence="10">
    <location>
        <position position="85"/>
    </location>
    <ligand>
        <name>Mg(2+)</name>
        <dbReference type="ChEBI" id="CHEBI:18420"/>
        <label>1</label>
        <note>catalytic</note>
    </ligand>
</feature>
<keyword evidence="4 9" id="KW-0997">Cell inner membrane</keyword>
<dbReference type="GO" id="GO:0046854">
    <property type="term" value="P:phosphatidylinositol phosphate biosynthetic process"/>
    <property type="evidence" value="ECO:0007669"/>
    <property type="project" value="InterPro"/>
</dbReference>
<dbReference type="PANTHER" id="PTHR43028:SF5">
    <property type="entry name" value="3'(2'),5'-BISPHOSPHATE NUCLEOTIDASE 1"/>
    <property type="match status" value="1"/>
</dbReference>
<feature type="binding site" evidence="10">
    <location>
        <position position="208"/>
    </location>
    <ligand>
        <name>Mg(2+)</name>
        <dbReference type="ChEBI" id="CHEBI:18420"/>
        <label>1</label>
        <note>catalytic</note>
    </ligand>
</feature>
<dbReference type="InterPro" id="IPR020583">
    <property type="entry name" value="Inositol_monoP_metal-BS"/>
</dbReference>
<feature type="binding site" evidence="10">
    <location>
        <position position="64"/>
    </location>
    <ligand>
        <name>Mg(2+)</name>
        <dbReference type="ChEBI" id="CHEBI:18420"/>
        <label>1</label>
        <note>catalytic</note>
    </ligand>
</feature>
<dbReference type="GO" id="GO:0000287">
    <property type="term" value="F:magnesium ion binding"/>
    <property type="evidence" value="ECO:0007669"/>
    <property type="project" value="UniProtKB-UniRule"/>
</dbReference>
<protein>
    <recommendedName>
        <fullName evidence="9">3'(2'),5'-bisphosphate nucleotidase CysQ</fullName>
        <ecNumber evidence="9">3.1.3.7</ecNumber>
    </recommendedName>
    <alternativeName>
        <fullName evidence="9">3'(2'),5-bisphosphonucleoside 3'(2')-phosphohydrolase</fullName>
    </alternativeName>
    <alternativeName>
        <fullName evidence="9">3'-phosphoadenosine 5'-phosphate phosphatase</fullName>
        <shortName evidence="9">PAP phosphatase</shortName>
    </alternativeName>
</protein>
<evidence type="ECO:0000256" key="8">
    <source>
        <dbReference type="ARBA" id="ARBA00023136"/>
    </source>
</evidence>
<dbReference type="CDD" id="cd01638">
    <property type="entry name" value="CysQ"/>
    <property type="match status" value="1"/>
</dbReference>
<comment type="similarity">
    <text evidence="2 9">Belongs to the inositol monophosphatase superfamily. CysQ family.</text>
</comment>
<dbReference type="Proteomes" id="UP001163440">
    <property type="component" value="Chromosome"/>
</dbReference>
<feature type="binding site" evidence="9">
    <location>
        <position position="86"/>
    </location>
    <ligand>
        <name>Mg(2+)</name>
        <dbReference type="ChEBI" id="CHEBI:18420"/>
        <label>2</label>
    </ligand>
</feature>
<dbReference type="GO" id="GO:0005886">
    <property type="term" value="C:plasma membrane"/>
    <property type="evidence" value="ECO:0007669"/>
    <property type="project" value="UniProtKB-SubCell"/>
</dbReference>
<feature type="binding site" evidence="9">
    <location>
        <position position="64"/>
    </location>
    <ligand>
        <name>substrate</name>
    </ligand>
</feature>
<dbReference type="GO" id="GO:0000103">
    <property type="term" value="P:sulfate assimilation"/>
    <property type="evidence" value="ECO:0007669"/>
    <property type="project" value="TreeGrafter"/>
</dbReference>
<evidence type="ECO:0000256" key="4">
    <source>
        <dbReference type="ARBA" id="ARBA00022519"/>
    </source>
</evidence>
<dbReference type="PROSITE" id="PS00630">
    <property type="entry name" value="IMP_2"/>
    <property type="match status" value="1"/>
</dbReference>
<comment type="function">
    <text evidence="9">Converts adenosine-3',5'-bisphosphate (PAP) to AMP.</text>
</comment>
<evidence type="ECO:0000313" key="11">
    <source>
        <dbReference type="EMBL" id="WAI18923.1"/>
    </source>
</evidence>
<feature type="binding site" evidence="9">
    <location>
        <position position="208"/>
    </location>
    <ligand>
        <name>substrate</name>
    </ligand>
</feature>
<keyword evidence="5 9" id="KW-0479">Metal-binding</keyword>
<reference evidence="11" key="1">
    <citation type="submission" date="2022-11" db="EMBL/GenBank/DDBJ databases">
        <title>The whole genome sequencing of pests is an important tool to study the evolution of the plant-insect interaction and insecticide resistance.</title>
        <authorList>
            <person name="Kananovich Y."/>
        </authorList>
    </citation>
    <scope>NUCLEOTIDE SEQUENCE</scope>
    <source>
        <strain evidence="11">BSU_Bre_2018</strain>
    </source>
</reference>
<dbReference type="NCBIfam" id="TIGR01331">
    <property type="entry name" value="bisphos_cysQ"/>
    <property type="match status" value="1"/>
</dbReference>
<evidence type="ECO:0000313" key="12">
    <source>
        <dbReference type="Proteomes" id="UP001163440"/>
    </source>
</evidence>
<evidence type="ECO:0000256" key="7">
    <source>
        <dbReference type="ARBA" id="ARBA00022842"/>
    </source>
</evidence>
<dbReference type="Pfam" id="PF00459">
    <property type="entry name" value="Inositol_P"/>
    <property type="match status" value="1"/>
</dbReference>
<dbReference type="AlphaFoldDB" id="A0AAJ5PU63"/>
<feature type="binding site" evidence="10">
    <location>
        <position position="83"/>
    </location>
    <ligand>
        <name>Mg(2+)</name>
        <dbReference type="ChEBI" id="CHEBI:18420"/>
        <label>1</label>
        <note>catalytic</note>
    </ligand>
</feature>
<accession>A0AAJ5PU63</accession>
<dbReference type="InterPro" id="IPR020550">
    <property type="entry name" value="Inositol_monophosphatase_CS"/>
</dbReference>
<dbReference type="GO" id="GO:0008441">
    <property type="term" value="F:3'(2'),5'-bisphosphate nucleotidase activity"/>
    <property type="evidence" value="ECO:0007669"/>
    <property type="project" value="UniProtKB-UniRule"/>
</dbReference>
<keyword evidence="3 9" id="KW-1003">Cell membrane</keyword>
<dbReference type="Gene3D" id="3.30.540.10">
    <property type="entry name" value="Fructose-1,6-Bisphosphatase, subunit A, domain 1"/>
    <property type="match status" value="1"/>
</dbReference>
<dbReference type="SUPFAM" id="SSF56655">
    <property type="entry name" value="Carbohydrate phosphatase"/>
    <property type="match status" value="1"/>
</dbReference>
<dbReference type="InterPro" id="IPR006240">
    <property type="entry name" value="CysQ"/>
</dbReference>
<keyword evidence="7 9" id="KW-0460">Magnesium</keyword>
<name>A0AAJ5PU63_9GAMM</name>
<dbReference type="PANTHER" id="PTHR43028">
    <property type="entry name" value="3'(2'),5'-BISPHOSPHATE NUCLEOTIDASE 1"/>
    <property type="match status" value="1"/>
</dbReference>
<dbReference type="EMBL" id="CP113406">
    <property type="protein sequence ID" value="WAI18923.1"/>
    <property type="molecule type" value="Genomic_DNA"/>
</dbReference>
<comment type="subcellular location">
    <subcellularLocation>
        <location evidence="9">Cell inner membrane</location>
        <topology evidence="9">Peripheral membrane protein</topology>
        <orientation evidence="9">Cytoplasmic side</orientation>
    </subcellularLocation>
</comment>
<dbReference type="HAMAP" id="MF_02095">
    <property type="entry name" value="CysQ"/>
    <property type="match status" value="1"/>
</dbReference>
<evidence type="ECO:0000256" key="2">
    <source>
        <dbReference type="ARBA" id="ARBA00005289"/>
    </source>
</evidence>
<feature type="binding site" evidence="9">
    <location>
        <position position="64"/>
    </location>
    <ligand>
        <name>Mg(2+)</name>
        <dbReference type="ChEBI" id="CHEBI:18420"/>
        <label>1</label>
    </ligand>
</feature>
<evidence type="ECO:0000256" key="6">
    <source>
        <dbReference type="ARBA" id="ARBA00022801"/>
    </source>
</evidence>
<keyword evidence="8 9" id="KW-0472">Membrane</keyword>
<sequence>MLEKVCKLARYTGSVIMKFYNSQKSINISYKSDKTPITNVDREANNIIKEGLIQINPNFPIISEEESHNFDIYRFWKDYWLIDPLDGTKEFLKKNGEFTVNISLIKNGIPVLGVIYAPFSNILYSSFNNNAWKEIKPGVKEKISVSYSEKNTPLLITSRSHPDKELNNYLKKIKNYKLKKMGSSLKFCLIAEGTAQIYPRFGKTHIWDTAAGQAIVTAAGGTVKTWTGDDLNYSLSSSCSSFINSGFCALSI</sequence>
<comment type="cofactor">
    <cofactor evidence="9 10">
        <name>Mg(2+)</name>
        <dbReference type="ChEBI" id="CHEBI:18420"/>
    </cofactor>
</comment>
<dbReference type="EC" id="3.1.3.7" evidence="9"/>
<feature type="binding site" evidence="9">
    <location>
        <begin position="85"/>
        <end position="88"/>
    </location>
    <ligand>
        <name>substrate</name>
    </ligand>
</feature>
<dbReference type="PRINTS" id="PR00377">
    <property type="entry name" value="IMPHPHTASES"/>
</dbReference>
<evidence type="ECO:0000256" key="10">
    <source>
        <dbReference type="PIRSR" id="PIRSR600760-2"/>
    </source>
</evidence>
<evidence type="ECO:0000256" key="5">
    <source>
        <dbReference type="ARBA" id="ARBA00022723"/>
    </source>
</evidence>